<protein>
    <recommendedName>
        <fullName evidence="3">PDZ domain-containing protein</fullName>
    </recommendedName>
</protein>
<dbReference type="Proteomes" id="UP001162029">
    <property type="component" value="Unassembled WGS sequence"/>
</dbReference>
<gene>
    <name evidence="1" type="ORF">PDE001_LOCUS4183</name>
</gene>
<dbReference type="EMBL" id="CANTFM010000746">
    <property type="protein sequence ID" value="CAI5729116.1"/>
    <property type="molecule type" value="Genomic_DNA"/>
</dbReference>
<evidence type="ECO:0000313" key="1">
    <source>
        <dbReference type="EMBL" id="CAI5729116.1"/>
    </source>
</evidence>
<organism evidence="1 2">
    <name type="scientific">Peronospora destructor</name>
    <dbReference type="NCBI Taxonomy" id="86335"/>
    <lineage>
        <taxon>Eukaryota</taxon>
        <taxon>Sar</taxon>
        <taxon>Stramenopiles</taxon>
        <taxon>Oomycota</taxon>
        <taxon>Peronosporomycetes</taxon>
        <taxon>Peronosporales</taxon>
        <taxon>Peronosporaceae</taxon>
        <taxon>Peronospora</taxon>
    </lineage>
</organism>
<proteinExistence type="predicted"/>
<dbReference type="SUPFAM" id="SSF50156">
    <property type="entry name" value="PDZ domain-like"/>
    <property type="match status" value="1"/>
</dbReference>
<dbReference type="AlphaFoldDB" id="A0AAV0U0G6"/>
<comment type="caution">
    <text evidence="1">The sequence shown here is derived from an EMBL/GenBank/DDBJ whole genome shotgun (WGS) entry which is preliminary data.</text>
</comment>
<accession>A0AAV0U0G6</accession>
<dbReference type="InterPro" id="IPR036034">
    <property type="entry name" value="PDZ_sf"/>
</dbReference>
<sequence>MNLKRAPTKELEKKSLLPFQAKVKCRLSLEKTLKSLFSSVSSSETSLLPLVSAPRTVEIMWGGYTAPGFTLKRKRTGAILVTTVTEETEMATTVKVGSELKLVGGFPVNRLTLKDIKKVMLLAPKPVSLVFVNTDDVVIGNVNELSAETRLLGALSKDNRFPPTTTTSFEDGGERGDSAKSFMMTSTCYSETSENNKSKKRKAGLHIAVGKSIVV</sequence>
<name>A0AAV0U0G6_9STRA</name>
<reference evidence="1" key="1">
    <citation type="submission" date="2022-12" db="EMBL/GenBank/DDBJ databases">
        <authorList>
            <person name="Webb A."/>
        </authorList>
    </citation>
    <scope>NUCLEOTIDE SEQUENCE</scope>
    <source>
        <strain evidence="1">Pd1</strain>
    </source>
</reference>
<evidence type="ECO:0000313" key="2">
    <source>
        <dbReference type="Proteomes" id="UP001162029"/>
    </source>
</evidence>
<evidence type="ECO:0008006" key="3">
    <source>
        <dbReference type="Google" id="ProtNLM"/>
    </source>
</evidence>
<keyword evidence="2" id="KW-1185">Reference proteome</keyword>